<sequence length="129" mass="14385">MQTVFTIDGKSYNVSVTDLQRKASVLDGENAGRVMSGLMVRDIIGTYYNYSMTLDTRSLDFADYDALYELLTAPVDCHSITVPYGQGTATFDAYISNADDVLKRMDGSRNLWGDLQINFVAMAPKRYPT</sequence>
<comment type="caution">
    <text evidence="1">The sequence shown here is derived from an EMBL/GenBank/DDBJ whole genome shotgun (WGS) entry which is preliminary data.</text>
</comment>
<dbReference type="AlphaFoldDB" id="A0A8J6J2I0"/>
<dbReference type="Proteomes" id="UP000661435">
    <property type="component" value="Unassembled WGS sequence"/>
</dbReference>
<dbReference type="EMBL" id="JACOPP010000035">
    <property type="protein sequence ID" value="MBC5735067.1"/>
    <property type="molecule type" value="Genomic_DNA"/>
</dbReference>
<reference evidence="1" key="1">
    <citation type="submission" date="2020-08" db="EMBL/GenBank/DDBJ databases">
        <title>Genome public.</title>
        <authorList>
            <person name="Liu C."/>
            <person name="Sun Q."/>
        </authorList>
    </citation>
    <scope>NUCLEOTIDE SEQUENCE</scope>
    <source>
        <strain evidence="1">NSJ-51</strain>
    </source>
</reference>
<accession>A0A8J6J2I0</accession>
<name>A0A8J6J2I0_9FIRM</name>
<organism evidence="1 2">
    <name type="scientific">Lawsonibacter hominis</name>
    <dbReference type="NCBI Taxonomy" id="2763053"/>
    <lineage>
        <taxon>Bacteria</taxon>
        <taxon>Bacillati</taxon>
        <taxon>Bacillota</taxon>
        <taxon>Clostridia</taxon>
        <taxon>Eubacteriales</taxon>
        <taxon>Oscillospiraceae</taxon>
        <taxon>Lawsonibacter</taxon>
    </lineage>
</organism>
<evidence type="ECO:0000313" key="2">
    <source>
        <dbReference type="Proteomes" id="UP000661435"/>
    </source>
</evidence>
<gene>
    <name evidence="1" type="ORF">H8S57_15225</name>
</gene>
<protein>
    <submittedName>
        <fullName evidence="1">Uncharacterized protein</fullName>
    </submittedName>
</protein>
<keyword evidence="2" id="KW-1185">Reference proteome</keyword>
<evidence type="ECO:0000313" key="1">
    <source>
        <dbReference type="EMBL" id="MBC5735067.1"/>
    </source>
</evidence>
<proteinExistence type="predicted"/>